<dbReference type="AlphaFoldDB" id="X1HCX7"/>
<dbReference type="SMART" id="SM00382">
    <property type="entry name" value="AAA"/>
    <property type="match status" value="1"/>
</dbReference>
<dbReference type="SUPFAM" id="SSF52540">
    <property type="entry name" value="P-loop containing nucleoside triphosphate hydrolases"/>
    <property type="match status" value="1"/>
</dbReference>
<accession>X1HCX7</accession>
<evidence type="ECO:0000259" key="4">
    <source>
        <dbReference type="PROSITE" id="PS50162"/>
    </source>
</evidence>
<dbReference type="Gene3D" id="3.40.50.300">
    <property type="entry name" value="P-loop containing nucleotide triphosphate hydrolases"/>
    <property type="match status" value="1"/>
</dbReference>
<evidence type="ECO:0008006" key="7">
    <source>
        <dbReference type="Google" id="ProtNLM"/>
    </source>
</evidence>
<evidence type="ECO:0000259" key="5">
    <source>
        <dbReference type="PROSITE" id="PS50163"/>
    </source>
</evidence>
<dbReference type="GO" id="GO:0003677">
    <property type="term" value="F:DNA binding"/>
    <property type="evidence" value="ECO:0007669"/>
    <property type="project" value="InterPro"/>
</dbReference>
<dbReference type="InterPro" id="IPR027417">
    <property type="entry name" value="P-loop_NTPase"/>
</dbReference>
<feature type="domain" description="RecA family profile 1" evidence="4">
    <location>
        <begin position="10"/>
        <end position="181"/>
    </location>
</feature>
<dbReference type="InterPro" id="IPR013632">
    <property type="entry name" value="Rad51_C"/>
</dbReference>
<dbReference type="GO" id="GO:0005524">
    <property type="term" value="F:ATP binding"/>
    <property type="evidence" value="ECO:0007669"/>
    <property type="project" value="UniProtKB-KW"/>
</dbReference>
<sequence>GIELEKHQAQIPRLKFGIESLDKKLFGGMAAGSIIEIYGSARGGKTFLSHQLAVRCQLPYNQGGLEGRVLWLDTESSFKTTHIRANAVRWGLDPDMALANINVAPIALSSQIEEYAQQIQLMLAEGEYKMLVIDSFTGLFRAEYTGIGKLATRQYSINSLLNWMRRLGLATDAIFVYTNQVTTQITSWGGNPSAPVGGHVVAHASDYRFFTRVGAQGKRKISLKDNSGVPEFDIEVEIGWGGAYGDAKEKKDTEKMIFEKLGSLGIPNEEEVESESTEKIVSKKEQESPEEIETKAEKEDTTKEKVSPEVKVSKKKKAAREATA</sequence>
<dbReference type="PROSITE" id="PS50163">
    <property type="entry name" value="RECA_3"/>
    <property type="match status" value="1"/>
</dbReference>
<gene>
    <name evidence="6" type="ORF">S03H2_14288</name>
</gene>
<dbReference type="GO" id="GO:0006281">
    <property type="term" value="P:DNA repair"/>
    <property type="evidence" value="ECO:0007669"/>
    <property type="project" value="InterPro"/>
</dbReference>
<evidence type="ECO:0000256" key="1">
    <source>
        <dbReference type="ARBA" id="ARBA00022741"/>
    </source>
</evidence>
<reference evidence="6" key="1">
    <citation type="journal article" date="2014" name="Front. Microbiol.">
        <title>High frequency of phylogenetically diverse reductive dehalogenase-homologous genes in deep subseafloor sedimentary metagenomes.</title>
        <authorList>
            <person name="Kawai M."/>
            <person name="Futagami T."/>
            <person name="Toyoda A."/>
            <person name="Takaki Y."/>
            <person name="Nishi S."/>
            <person name="Hori S."/>
            <person name="Arai W."/>
            <person name="Tsubouchi T."/>
            <person name="Morono Y."/>
            <person name="Uchiyama I."/>
            <person name="Ito T."/>
            <person name="Fujiyama A."/>
            <person name="Inagaki F."/>
            <person name="Takami H."/>
        </authorList>
    </citation>
    <scope>NUCLEOTIDE SEQUENCE</scope>
    <source>
        <strain evidence="6">Expedition CK06-06</strain>
    </source>
</reference>
<dbReference type="EMBL" id="BARU01007248">
    <property type="protein sequence ID" value="GAH43173.1"/>
    <property type="molecule type" value="Genomic_DNA"/>
</dbReference>
<evidence type="ECO:0000256" key="2">
    <source>
        <dbReference type="ARBA" id="ARBA00022840"/>
    </source>
</evidence>
<comment type="caution">
    <text evidence="6">The sequence shown here is derived from an EMBL/GenBank/DDBJ whole genome shotgun (WGS) entry which is preliminary data.</text>
</comment>
<proteinExistence type="predicted"/>
<dbReference type="PROSITE" id="PS50162">
    <property type="entry name" value="RECA_2"/>
    <property type="match status" value="1"/>
</dbReference>
<dbReference type="InterPro" id="IPR020587">
    <property type="entry name" value="RecA_monomer-monomer_interface"/>
</dbReference>
<organism evidence="6">
    <name type="scientific">marine sediment metagenome</name>
    <dbReference type="NCBI Taxonomy" id="412755"/>
    <lineage>
        <taxon>unclassified sequences</taxon>
        <taxon>metagenomes</taxon>
        <taxon>ecological metagenomes</taxon>
    </lineage>
</organism>
<evidence type="ECO:0000256" key="3">
    <source>
        <dbReference type="SAM" id="MobiDB-lite"/>
    </source>
</evidence>
<feature type="domain" description="RecA family profile 2" evidence="5">
    <location>
        <begin position="188"/>
        <end position="249"/>
    </location>
</feature>
<dbReference type="PANTHER" id="PTHR22942">
    <property type="entry name" value="RECA/RAD51/RADA DNA STRAND-PAIRING FAMILY MEMBER"/>
    <property type="match status" value="1"/>
</dbReference>
<feature type="region of interest" description="Disordered" evidence="3">
    <location>
        <begin position="264"/>
        <end position="324"/>
    </location>
</feature>
<name>X1HCX7_9ZZZZ</name>
<dbReference type="GO" id="GO:0140664">
    <property type="term" value="F:ATP-dependent DNA damage sensor activity"/>
    <property type="evidence" value="ECO:0007669"/>
    <property type="project" value="InterPro"/>
</dbReference>
<evidence type="ECO:0000313" key="6">
    <source>
        <dbReference type="EMBL" id="GAH43173.1"/>
    </source>
</evidence>
<protein>
    <recommendedName>
        <fullName evidence="7">RecA family profile 1 domain-containing protein</fullName>
    </recommendedName>
</protein>
<feature type="compositionally biased region" description="Basic and acidic residues" evidence="3">
    <location>
        <begin position="276"/>
        <end position="312"/>
    </location>
</feature>
<keyword evidence="1" id="KW-0547">Nucleotide-binding</keyword>
<dbReference type="Pfam" id="PF08423">
    <property type="entry name" value="Rad51"/>
    <property type="match status" value="1"/>
</dbReference>
<dbReference type="InterPro" id="IPR003593">
    <property type="entry name" value="AAA+_ATPase"/>
</dbReference>
<feature type="non-terminal residue" evidence="6">
    <location>
        <position position="1"/>
    </location>
</feature>
<keyword evidence="2" id="KW-0067">ATP-binding</keyword>
<dbReference type="InterPro" id="IPR020588">
    <property type="entry name" value="RecA_ATP-bd"/>
</dbReference>
<dbReference type="PANTHER" id="PTHR22942:SF30">
    <property type="entry name" value="MEIOTIC RECOMBINATION PROTEIN DMC1_LIM15 HOMOLOG"/>
    <property type="match status" value="1"/>
</dbReference>